<dbReference type="Proteomes" id="UP000233837">
    <property type="component" value="Unassembled WGS sequence"/>
</dbReference>
<protein>
    <recommendedName>
        <fullName evidence="1">DUF4283 domain-containing protein</fullName>
    </recommendedName>
</protein>
<keyword evidence="3" id="KW-1185">Reference proteome</keyword>
<sequence length="339" mass="38339">MEEGGRSSMDDWITKSFLSTMSPIMLDSKGRFSFKCISPHNLRVFESPLVIKEGGLIAKHKPLPELGKGKEVNSVLDKIIKSPLSVIISRANDKEASYSRSSFIDILKNDKGIDNGNVNIKNTIISSRLDNSNVWIKKPHIIINLSKIHDEIEDANIVKLDVDKEKSNIQVLSKSLVVKILGKNLPFSKCAIELRKQWMKYGGFHITLLGLDWLLCSFKSHEAMEEVFNGGPWFVAGFVVGLDKWSPNFSPNSLDGVSSPIWVCLPHLPLHCWDESNITRIISIIGTPLLLDGNMFRWGRREFAISYIWVNLNSKLPSGIWVEGLHGRFFQKFEYENLS</sequence>
<dbReference type="EMBL" id="KZ502191">
    <property type="protein sequence ID" value="PKU82313.1"/>
    <property type="molecule type" value="Genomic_DNA"/>
</dbReference>
<dbReference type="PANTHER" id="PTHR31286">
    <property type="entry name" value="GLYCINE-RICH CELL WALL STRUCTURAL PROTEIN 1.8-LIKE"/>
    <property type="match status" value="1"/>
</dbReference>
<dbReference type="InterPro" id="IPR040256">
    <property type="entry name" value="At4g02000-like"/>
</dbReference>
<evidence type="ECO:0000259" key="1">
    <source>
        <dbReference type="Pfam" id="PF14111"/>
    </source>
</evidence>
<organism evidence="2 3">
    <name type="scientific">Dendrobium catenatum</name>
    <dbReference type="NCBI Taxonomy" id="906689"/>
    <lineage>
        <taxon>Eukaryota</taxon>
        <taxon>Viridiplantae</taxon>
        <taxon>Streptophyta</taxon>
        <taxon>Embryophyta</taxon>
        <taxon>Tracheophyta</taxon>
        <taxon>Spermatophyta</taxon>
        <taxon>Magnoliopsida</taxon>
        <taxon>Liliopsida</taxon>
        <taxon>Asparagales</taxon>
        <taxon>Orchidaceae</taxon>
        <taxon>Epidendroideae</taxon>
        <taxon>Malaxideae</taxon>
        <taxon>Dendrobiinae</taxon>
        <taxon>Dendrobium</taxon>
    </lineage>
</organism>
<proteinExistence type="predicted"/>
<feature type="domain" description="DUF4283" evidence="1">
    <location>
        <begin position="170"/>
        <end position="252"/>
    </location>
</feature>
<gene>
    <name evidence="2" type="ORF">MA16_Dca005318</name>
</gene>
<evidence type="ECO:0000313" key="3">
    <source>
        <dbReference type="Proteomes" id="UP000233837"/>
    </source>
</evidence>
<dbReference type="PANTHER" id="PTHR31286:SF99">
    <property type="entry name" value="DUF4283 DOMAIN-CONTAINING PROTEIN"/>
    <property type="match status" value="1"/>
</dbReference>
<reference evidence="2 3" key="1">
    <citation type="journal article" date="2016" name="Sci. Rep.">
        <title>The Dendrobium catenatum Lindl. genome sequence provides insights into polysaccharide synthase, floral development and adaptive evolution.</title>
        <authorList>
            <person name="Zhang G.Q."/>
            <person name="Xu Q."/>
            <person name="Bian C."/>
            <person name="Tsai W.C."/>
            <person name="Yeh C.M."/>
            <person name="Liu K.W."/>
            <person name="Yoshida K."/>
            <person name="Zhang L.S."/>
            <person name="Chang S.B."/>
            <person name="Chen F."/>
            <person name="Shi Y."/>
            <person name="Su Y.Y."/>
            <person name="Zhang Y.Q."/>
            <person name="Chen L.J."/>
            <person name="Yin Y."/>
            <person name="Lin M."/>
            <person name="Huang H."/>
            <person name="Deng H."/>
            <person name="Wang Z.W."/>
            <person name="Zhu S.L."/>
            <person name="Zhao X."/>
            <person name="Deng C."/>
            <person name="Niu S.C."/>
            <person name="Huang J."/>
            <person name="Wang M."/>
            <person name="Liu G.H."/>
            <person name="Yang H.J."/>
            <person name="Xiao X.J."/>
            <person name="Hsiao Y.Y."/>
            <person name="Wu W.L."/>
            <person name="Chen Y.Y."/>
            <person name="Mitsuda N."/>
            <person name="Ohme-Takagi M."/>
            <person name="Luo Y.B."/>
            <person name="Van de Peer Y."/>
            <person name="Liu Z.J."/>
        </authorList>
    </citation>
    <scope>NUCLEOTIDE SEQUENCE [LARGE SCALE GENOMIC DNA]</scope>
    <source>
        <tissue evidence="2">The whole plant</tissue>
    </source>
</reference>
<dbReference type="AlphaFoldDB" id="A0A2I0X318"/>
<evidence type="ECO:0000313" key="2">
    <source>
        <dbReference type="EMBL" id="PKU82313.1"/>
    </source>
</evidence>
<reference evidence="2 3" key="2">
    <citation type="journal article" date="2017" name="Nature">
        <title>The Apostasia genome and the evolution of orchids.</title>
        <authorList>
            <person name="Zhang G.Q."/>
            <person name="Liu K.W."/>
            <person name="Li Z."/>
            <person name="Lohaus R."/>
            <person name="Hsiao Y.Y."/>
            <person name="Niu S.C."/>
            <person name="Wang J.Y."/>
            <person name="Lin Y.C."/>
            <person name="Xu Q."/>
            <person name="Chen L.J."/>
            <person name="Yoshida K."/>
            <person name="Fujiwara S."/>
            <person name="Wang Z.W."/>
            <person name="Zhang Y.Q."/>
            <person name="Mitsuda N."/>
            <person name="Wang M."/>
            <person name="Liu G.H."/>
            <person name="Pecoraro L."/>
            <person name="Huang H.X."/>
            <person name="Xiao X.J."/>
            <person name="Lin M."/>
            <person name="Wu X.Y."/>
            <person name="Wu W.L."/>
            <person name="Chen Y.Y."/>
            <person name="Chang S.B."/>
            <person name="Sakamoto S."/>
            <person name="Ohme-Takagi M."/>
            <person name="Yagi M."/>
            <person name="Zeng S.J."/>
            <person name="Shen C.Y."/>
            <person name="Yeh C.M."/>
            <person name="Luo Y.B."/>
            <person name="Tsai W.C."/>
            <person name="Van de Peer Y."/>
            <person name="Liu Z.J."/>
        </authorList>
    </citation>
    <scope>NUCLEOTIDE SEQUENCE [LARGE SCALE GENOMIC DNA]</scope>
    <source>
        <tissue evidence="2">The whole plant</tissue>
    </source>
</reference>
<accession>A0A2I0X318</accession>
<dbReference type="Pfam" id="PF14111">
    <property type="entry name" value="DUF4283"/>
    <property type="match status" value="1"/>
</dbReference>
<dbReference type="InterPro" id="IPR025558">
    <property type="entry name" value="DUF4283"/>
</dbReference>
<name>A0A2I0X318_9ASPA</name>